<protein>
    <submittedName>
        <fullName evidence="1">Uncharacterized protein</fullName>
    </submittedName>
</protein>
<reference evidence="1 2" key="1">
    <citation type="submission" date="2021-01" db="EMBL/GenBank/DDBJ databases">
        <title>Whole genome shotgun sequence of Actinoplanes humidus NBRC 14915.</title>
        <authorList>
            <person name="Komaki H."/>
            <person name="Tamura T."/>
        </authorList>
    </citation>
    <scope>NUCLEOTIDE SEQUENCE [LARGE SCALE GENOMIC DNA]</scope>
    <source>
        <strain evidence="1 2">NBRC 14915</strain>
    </source>
</reference>
<dbReference type="Proteomes" id="UP000603200">
    <property type="component" value="Unassembled WGS sequence"/>
</dbReference>
<evidence type="ECO:0000313" key="1">
    <source>
        <dbReference type="EMBL" id="GIE25155.1"/>
    </source>
</evidence>
<proteinExistence type="predicted"/>
<name>A0ABQ4A2S4_9ACTN</name>
<organism evidence="1 2">
    <name type="scientific">Winogradskya humida</name>
    <dbReference type="NCBI Taxonomy" id="113566"/>
    <lineage>
        <taxon>Bacteria</taxon>
        <taxon>Bacillati</taxon>
        <taxon>Actinomycetota</taxon>
        <taxon>Actinomycetes</taxon>
        <taxon>Micromonosporales</taxon>
        <taxon>Micromonosporaceae</taxon>
        <taxon>Winogradskya</taxon>
    </lineage>
</organism>
<keyword evidence="2" id="KW-1185">Reference proteome</keyword>
<comment type="caution">
    <text evidence="1">The sequence shown here is derived from an EMBL/GenBank/DDBJ whole genome shotgun (WGS) entry which is preliminary data.</text>
</comment>
<evidence type="ECO:0000313" key="2">
    <source>
        <dbReference type="Proteomes" id="UP000603200"/>
    </source>
</evidence>
<dbReference type="EMBL" id="BOMN01000116">
    <property type="protein sequence ID" value="GIE25155.1"/>
    <property type="molecule type" value="Genomic_DNA"/>
</dbReference>
<accession>A0ABQ4A2S4</accession>
<sequence>MAEMTDPVEQAGVWVEIPQGYAALPLTGIAETVEAVGKLVTELGPPNIREAGDTVLSSLQVFLETLAERRAVYCGVGRHRSALNDQLITSSLVVTLLEFPEENNPRLVLKDLLEAKAGAGEAGQTDLVDLPNGPALFFERVTLMPAPAIPGQHVLAEGVESPVWQLEAFVPSPQGDKLATIEVSTPFAEHGPQYRAMLVAMASGVVFEEPVDSDPLAALLG</sequence>
<gene>
    <name evidence="1" type="ORF">Ahu01nite_082570</name>
</gene>